<dbReference type="EMBL" id="FZNT01000008">
    <property type="protein sequence ID" value="SNR67652.1"/>
    <property type="molecule type" value="Genomic_DNA"/>
</dbReference>
<evidence type="ECO:0008006" key="3">
    <source>
        <dbReference type="Google" id="ProtNLM"/>
    </source>
</evidence>
<dbReference type="AlphaFoldDB" id="A0A238Y9M0"/>
<reference evidence="1 2" key="1">
    <citation type="submission" date="2017-06" db="EMBL/GenBank/DDBJ databases">
        <authorList>
            <person name="Kim H.J."/>
            <person name="Triplett B.A."/>
        </authorList>
    </citation>
    <scope>NUCLEOTIDE SEQUENCE [LARGE SCALE GENOMIC DNA]</scope>
    <source>
        <strain evidence="1 2">DSM 29150</strain>
    </source>
</reference>
<protein>
    <recommendedName>
        <fullName evidence="3">Cro/C1-type HTH DNA-binding domain-containing protein</fullName>
    </recommendedName>
</protein>
<keyword evidence="2" id="KW-1185">Reference proteome</keyword>
<name>A0A238Y9M0_9FLAO</name>
<evidence type="ECO:0000313" key="1">
    <source>
        <dbReference type="EMBL" id="SNR67652.1"/>
    </source>
</evidence>
<evidence type="ECO:0000313" key="2">
    <source>
        <dbReference type="Proteomes" id="UP000198384"/>
    </source>
</evidence>
<gene>
    <name evidence="1" type="ORF">SAMN06265371_108148</name>
</gene>
<sequence length="89" mass="10066">MVSINLSEVTNRREIAVIIHEKMEMNGIKKSEIMLGTQLSKTAINSVLCTGNSKKDYRFTTLLKVLSFMKIQLFIGGNKEQKSKVLSLF</sequence>
<dbReference type="OrthoDB" id="1448642at2"/>
<proteinExistence type="predicted"/>
<dbReference type="RefSeq" id="WP_089382350.1">
    <property type="nucleotide sequence ID" value="NZ_FZNT01000008.1"/>
</dbReference>
<accession>A0A238Y9M0</accession>
<organism evidence="1 2">
    <name type="scientific">Lutibacter agarilyticus</name>
    <dbReference type="NCBI Taxonomy" id="1109740"/>
    <lineage>
        <taxon>Bacteria</taxon>
        <taxon>Pseudomonadati</taxon>
        <taxon>Bacteroidota</taxon>
        <taxon>Flavobacteriia</taxon>
        <taxon>Flavobacteriales</taxon>
        <taxon>Flavobacteriaceae</taxon>
        <taxon>Lutibacter</taxon>
    </lineage>
</organism>
<dbReference type="Proteomes" id="UP000198384">
    <property type="component" value="Unassembled WGS sequence"/>
</dbReference>